<gene>
    <name evidence="2" type="ORF">FALBO_10748</name>
</gene>
<protein>
    <recommendedName>
        <fullName evidence="4">Cytochrome c domain-containing protein</fullName>
    </recommendedName>
</protein>
<dbReference type="Proteomes" id="UP000554235">
    <property type="component" value="Unassembled WGS sequence"/>
</dbReference>
<accession>A0A8H4L790</accession>
<proteinExistence type="predicted"/>
<dbReference type="OrthoDB" id="5042920at2759"/>
<dbReference type="EMBL" id="JAADYS010001539">
    <property type="protein sequence ID" value="KAF4462444.1"/>
    <property type="molecule type" value="Genomic_DNA"/>
</dbReference>
<sequence length="321" mass="35843">MVSRTLDALEPTPKGELADTQKRELQTWACGFYNEIGAATFGEIWKDPSKPKWENVKFQLGTCVFKILLTDATNLEVPIMDGSPTMHAVISPNGAINGAVRQDHASPVRLLQVDFAVRDDRADIGWVFGTFMYNGHMKDANPWDRLIPVGIMWGNDTELTPARAAEGAKPTQSWINRDANDIRKSLKGSRPSWGWLGRLNGPADNFRSACASCHSVSERDPKEKVQLLPPSGATDAEKMRWFRNIPAGKPFNKGGVSGDYSLQLMMGYNNFRGWSNPQRGFVYKVKLIVPFSNARYEAEIIESARQPLRSSPEDRGQDNKN</sequence>
<evidence type="ECO:0000313" key="3">
    <source>
        <dbReference type="Proteomes" id="UP000554235"/>
    </source>
</evidence>
<evidence type="ECO:0000313" key="2">
    <source>
        <dbReference type="EMBL" id="KAF4462444.1"/>
    </source>
</evidence>
<keyword evidence="3" id="KW-1185">Reference proteome</keyword>
<evidence type="ECO:0000256" key="1">
    <source>
        <dbReference type="SAM" id="MobiDB-lite"/>
    </source>
</evidence>
<organism evidence="2 3">
    <name type="scientific">Fusarium albosuccineum</name>
    <dbReference type="NCBI Taxonomy" id="1237068"/>
    <lineage>
        <taxon>Eukaryota</taxon>
        <taxon>Fungi</taxon>
        <taxon>Dikarya</taxon>
        <taxon>Ascomycota</taxon>
        <taxon>Pezizomycotina</taxon>
        <taxon>Sordariomycetes</taxon>
        <taxon>Hypocreomycetidae</taxon>
        <taxon>Hypocreales</taxon>
        <taxon>Nectriaceae</taxon>
        <taxon>Fusarium</taxon>
        <taxon>Fusarium decemcellulare species complex</taxon>
    </lineage>
</organism>
<comment type="caution">
    <text evidence="2">The sequence shown here is derived from an EMBL/GenBank/DDBJ whole genome shotgun (WGS) entry which is preliminary data.</text>
</comment>
<feature type="region of interest" description="Disordered" evidence="1">
    <location>
        <begin position="1"/>
        <end position="20"/>
    </location>
</feature>
<reference evidence="2 3" key="1">
    <citation type="submission" date="2020-01" db="EMBL/GenBank/DDBJ databases">
        <title>Identification and distribution of gene clusters putatively required for synthesis of sphingolipid metabolism inhibitors in phylogenetically diverse species of the filamentous fungus Fusarium.</title>
        <authorList>
            <person name="Kim H.-S."/>
            <person name="Busman M."/>
            <person name="Brown D.W."/>
            <person name="Divon H."/>
            <person name="Uhlig S."/>
            <person name="Proctor R.H."/>
        </authorList>
    </citation>
    <scope>NUCLEOTIDE SEQUENCE [LARGE SCALE GENOMIC DNA]</scope>
    <source>
        <strain evidence="2 3">NRRL 20459</strain>
    </source>
</reference>
<name>A0A8H4L790_9HYPO</name>
<dbReference type="AlphaFoldDB" id="A0A8H4L790"/>
<evidence type="ECO:0008006" key="4">
    <source>
        <dbReference type="Google" id="ProtNLM"/>
    </source>
</evidence>